<organism evidence="6 7">
    <name type="scientific">Pseudonocardia lutea</name>
    <dbReference type="NCBI Taxonomy" id="2172015"/>
    <lineage>
        <taxon>Bacteria</taxon>
        <taxon>Bacillati</taxon>
        <taxon>Actinomycetota</taxon>
        <taxon>Actinomycetes</taxon>
        <taxon>Pseudonocardiales</taxon>
        <taxon>Pseudonocardiaceae</taxon>
        <taxon>Pseudonocardia</taxon>
    </lineage>
</organism>
<accession>A0ABW1IBR2</accession>
<dbReference type="InterPro" id="IPR016163">
    <property type="entry name" value="Ald_DH_C"/>
</dbReference>
<dbReference type="InterPro" id="IPR016161">
    <property type="entry name" value="Ald_DH/histidinol_DH"/>
</dbReference>
<dbReference type="InterPro" id="IPR015590">
    <property type="entry name" value="Aldehyde_DH_dom"/>
</dbReference>
<keyword evidence="7" id="KW-1185">Reference proteome</keyword>
<evidence type="ECO:0000313" key="6">
    <source>
        <dbReference type="EMBL" id="MFC5950705.1"/>
    </source>
</evidence>
<comment type="similarity">
    <text evidence="1 4">Belongs to the aldehyde dehydrogenase family.</text>
</comment>
<dbReference type="Proteomes" id="UP001596119">
    <property type="component" value="Unassembled WGS sequence"/>
</dbReference>
<dbReference type="Gene3D" id="3.40.605.10">
    <property type="entry name" value="Aldehyde Dehydrogenase, Chain A, domain 1"/>
    <property type="match status" value="1"/>
</dbReference>
<dbReference type="EMBL" id="JBHSQK010000052">
    <property type="protein sequence ID" value="MFC5950705.1"/>
    <property type="molecule type" value="Genomic_DNA"/>
</dbReference>
<evidence type="ECO:0000313" key="7">
    <source>
        <dbReference type="Proteomes" id="UP001596119"/>
    </source>
</evidence>
<dbReference type="PANTHER" id="PTHR42804:SF1">
    <property type="entry name" value="ALDEHYDE DEHYDROGENASE-RELATED"/>
    <property type="match status" value="1"/>
</dbReference>
<dbReference type="InterPro" id="IPR016162">
    <property type="entry name" value="Ald_DH_N"/>
</dbReference>
<evidence type="ECO:0000256" key="1">
    <source>
        <dbReference type="ARBA" id="ARBA00009986"/>
    </source>
</evidence>
<dbReference type="PANTHER" id="PTHR42804">
    <property type="entry name" value="ALDEHYDE DEHYDROGENASE"/>
    <property type="match status" value="1"/>
</dbReference>
<dbReference type="Pfam" id="PF00171">
    <property type="entry name" value="Aldedh"/>
    <property type="match status" value="1"/>
</dbReference>
<protein>
    <submittedName>
        <fullName evidence="6">Aldehyde dehydrogenase family protein</fullName>
    </submittedName>
</protein>
<evidence type="ECO:0000259" key="5">
    <source>
        <dbReference type="Pfam" id="PF00171"/>
    </source>
</evidence>
<dbReference type="RefSeq" id="WP_379567961.1">
    <property type="nucleotide sequence ID" value="NZ_JBHSQK010000052.1"/>
</dbReference>
<feature type="active site" evidence="3">
    <location>
        <position position="231"/>
    </location>
</feature>
<name>A0ABW1IBR2_9PSEU</name>
<evidence type="ECO:0000256" key="2">
    <source>
        <dbReference type="ARBA" id="ARBA00023002"/>
    </source>
</evidence>
<evidence type="ECO:0000256" key="4">
    <source>
        <dbReference type="RuleBase" id="RU003345"/>
    </source>
</evidence>
<comment type="caution">
    <text evidence="6">The sequence shown here is derived from an EMBL/GenBank/DDBJ whole genome shotgun (WGS) entry which is preliminary data.</text>
</comment>
<dbReference type="SUPFAM" id="SSF53720">
    <property type="entry name" value="ALDH-like"/>
    <property type="match status" value="1"/>
</dbReference>
<dbReference type="InterPro" id="IPR029510">
    <property type="entry name" value="Ald_DH_CS_GLU"/>
</dbReference>
<dbReference type="Gene3D" id="3.40.309.10">
    <property type="entry name" value="Aldehyde Dehydrogenase, Chain A, domain 2"/>
    <property type="match status" value="1"/>
</dbReference>
<proteinExistence type="inferred from homology"/>
<evidence type="ECO:0000256" key="3">
    <source>
        <dbReference type="PROSITE-ProRule" id="PRU10007"/>
    </source>
</evidence>
<feature type="domain" description="Aldehyde dehydrogenase" evidence="5">
    <location>
        <begin position="3"/>
        <end position="458"/>
    </location>
</feature>
<keyword evidence="2 4" id="KW-0560">Oxidoreductase</keyword>
<dbReference type="PROSITE" id="PS00687">
    <property type="entry name" value="ALDEHYDE_DEHYDR_GLU"/>
    <property type="match status" value="1"/>
</dbReference>
<gene>
    <name evidence="6" type="ORF">ACFQH9_20765</name>
</gene>
<sequence length="478" mass="50813">MTTIPVTNPRTGEVDHWIEPWGRAEIAALGADLRKAQQGWSEAGIAHRVAVLRRWADAIEAHAGAIGDAEAVDTGRSRVAHEVPHMVVASVRGWCDAAPTLLDGARLQGRSSVTDTVSFDTELDPYPLLGVISPWNHPFLLSMLDAVPALLAGCAVIVKPSEVTPRFVEPVSASIAEVPELDAVLRYVLGGPETGQALVAEVDALCFTGSVSTGRALAETCARLFIPAFLELGGKDAAIVTASADLARAAAAVLKGAVHNTGQICFATERVYVDRTVHDEFVEELTAQASRLELNHPDIDRGHLGPFILGRQADIVDAHLADAVARGAVIRCGGPSETLDGGRYMRATVLTGVDHSMTIMREETFGPVVPVQAYDHVDEAVHLADDSEYGLSAAVIAGDEAEARAIGRRLHAGAVSLMDTSLTITIMRDVEKTSYGASGLGGSRMGPNGLLRFLRRKALITRSGPVTDMEMLREDPHS</sequence>
<reference evidence="7" key="1">
    <citation type="journal article" date="2019" name="Int. J. Syst. Evol. Microbiol.">
        <title>The Global Catalogue of Microorganisms (GCM) 10K type strain sequencing project: providing services to taxonomists for standard genome sequencing and annotation.</title>
        <authorList>
            <consortium name="The Broad Institute Genomics Platform"/>
            <consortium name="The Broad Institute Genome Sequencing Center for Infectious Disease"/>
            <person name="Wu L."/>
            <person name="Ma J."/>
        </authorList>
    </citation>
    <scope>NUCLEOTIDE SEQUENCE [LARGE SCALE GENOMIC DNA]</scope>
    <source>
        <strain evidence="7">CGMCC 4.7397</strain>
    </source>
</reference>